<reference key="2">
    <citation type="submission" date="2011-03" db="EMBL/GenBank/DDBJ databases">
        <title>Complete genome sequence of the thermoacidophilic crenarchaeon Thermoproteus uzoniensis 768-20.</title>
        <authorList>
            <person name="Mardanov A.V."/>
            <person name="Gumerov V.M."/>
            <person name="Beletsky A.V."/>
            <person name="Prokofeva M.I."/>
            <person name="Bonch-Osmolovskaya E.A."/>
            <person name="Ravin N.V."/>
            <person name="Skryabin K.G."/>
        </authorList>
    </citation>
    <scope>NUCLEOTIDE SEQUENCE</scope>
    <source>
        <strain>768-20</strain>
    </source>
</reference>
<sequence length="123" mass="13867">MELEFIVSKYGKYLGGISVERVLDSLRRDDSGEAVRRVLGLDQVDVGGGESAECLKAKAFLDYYTSELARLRSLYGELRSNGISPSDLTTLVRRMREARRLARFYRGILKRCSPQVSDISSQK</sequence>
<dbReference type="OrthoDB" id="28762at2157"/>
<evidence type="ECO:0000313" key="1">
    <source>
        <dbReference type="EMBL" id="AEA13388.1"/>
    </source>
</evidence>
<dbReference type="HOGENOM" id="CLU_2103649_0_0_2"/>
<dbReference type="Proteomes" id="UP000008138">
    <property type="component" value="Chromosome"/>
</dbReference>
<dbReference type="EMBL" id="CP002590">
    <property type="protein sequence ID" value="AEA13388.1"/>
    <property type="molecule type" value="Genomic_DNA"/>
</dbReference>
<dbReference type="eggNOG" id="arCOG05665">
    <property type="taxonomic scope" value="Archaea"/>
</dbReference>
<protein>
    <submittedName>
        <fullName evidence="1">Uncharacterized protein</fullName>
    </submittedName>
</protein>
<dbReference type="GeneID" id="10361441"/>
<proteinExistence type="predicted"/>
<dbReference type="RefSeq" id="WP_013680723.1">
    <property type="nucleotide sequence ID" value="NC_015315.1"/>
</dbReference>
<reference evidence="1 2" key="1">
    <citation type="journal article" date="2011" name="J. Bacteriol.">
        <title>Complete genome sequence of the thermoacidophilic crenarchaeon Thermoproteus uzoniensis 768-20.</title>
        <authorList>
            <person name="Mardanov A.V."/>
            <person name="Gumerov V.M."/>
            <person name="Beletsky A.V."/>
            <person name="Prokofeva M.I."/>
            <person name="Bonch-Osmolovskaya E.A."/>
            <person name="Ravin N.V."/>
            <person name="Skryabin K.G."/>
        </authorList>
    </citation>
    <scope>NUCLEOTIDE SEQUENCE [LARGE SCALE GENOMIC DNA]</scope>
    <source>
        <strain evidence="1 2">768-20</strain>
    </source>
</reference>
<dbReference type="STRING" id="999630.TUZN_1929"/>
<gene>
    <name evidence="1" type="ordered locus">TUZN_1929</name>
</gene>
<name>F2L4F6_THEU7</name>
<keyword evidence="2" id="KW-1185">Reference proteome</keyword>
<dbReference type="AlphaFoldDB" id="F2L4F6"/>
<dbReference type="KEGG" id="tuz:TUZN_1929"/>
<accession>F2L4F6</accession>
<organism evidence="1 2">
    <name type="scientific">Thermoproteus uzoniensis (strain 768-20)</name>
    <dbReference type="NCBI Taxonomy" id="999630"/>
    <lineage>
        <taxon>Archaea</taxon>
        <taxon>Thermoproteota</taxon>
        <taxon>Thermoprotei</taxon>
        <taxon>Thermoproteales</taxon>
        <taxon>Thermoproteaceae</taxon>
        <taxon>Thermoproteus</taxon>
    </lineage>
</organism>
<evidence type="ECO:0000313" key="2">
    <source>
        <dbReference type="Proteomes" id="UP000008138"/>
    </source>
</evidence>